<evidence type="ECO:0000313" key="5">
    <source>
        <dbReference type="EMBL" id="KAJ3685262.1"/>
    </source>
</evidence>
<feature type="region of interest" description="Disordered" evidence="3">
    <location>
        <begin position="25"/>
        <end position="59"/>
    </location>
</feature>
<keyword evidence="4" id="KW-0732">Signal</keyword>
<sequence>MFVRLGFVVAASVAAYAVRQVNCARSPGVKPSGNGKGRSKDNKDPNNKHVEGEEEEEEVKTISSLISSANRRSLNADLIDEELENLLSGEIELPLPNDKFDYNDAELERLRRLVKELEEREVKLEGELLEYYGLKEQESDVVELQKQLKIKQVEIDMLNITINSLNAERKKLNEEVEKSILMKKELEAARGKIKEMQKQIQKEASQTKGQLLLLKQQVTGLQVKEAELAKRDAEMEKKMKNFKEMEVEVMELRRKNKELQHQKRELTMKLDAAAFAGMSESDVAANMRDEITKLRQTNEDLTKQVEGLQMNRFSEVEELVYLRWVNACLRYELRNHQNPSGQISARDLNKTLSPKSRERAKQLMLEYAGSERGQGETDLESVSSMDSEDFDNASIDSSSSRYSSLSKKPSLIQKIKKWGKSKDDMSSLASPTRSIGSSSPMRSNSSNRAKGPLEALMLRNAGDGIAITTYGKNDDFPNEAVSPGTEQLVNVSSSFNLISKTVEGVAEDKYPVYKDRHKLALEREKAIKAKADLARAERFGDGVKPAKFLPPKLALIKEKAPIVNATSNSEEQSNDGNMDSPVVSKIKLAHIEKREPRVPRPPPKSSGKGSGNAPPSISSPSGVPPPPPRPPGVPPPPPPPGGSGGPPPPPPPPGALRSGAGGNNVHRAPELVEFYQTLMKREGKKETSSLGSSTSSVADVRSNMIGEIENRSTFLLAVKADVETQGEFVQSLANEVRAATFTDIEDVVSFVNWLDEELSFLVDERAVLKHFEWPEGKTDALREAAFEYQDLMKLENRVSTYADDPKLQCEAALKKMYSLLEKVEQSVYALLRTRDMAMSRYREFGIPVYWLSDSGVVGKIKVSSIQLAKKYMERVASELDALSGTEKDTNREFLLLQGVRFAFRVHQFAGGFDADTMRVFEELRSRMSAEQMSGTQKPES</sequence>
<reference evidence="5 6" key="1">
    <citation type="journal article" date="2022" name="Cell">
        <title>Repeat-based holocentromeres influence genome architecture and karyotype evolution.</title>
        <authorList>
            <person name="Hofstatter P.G."/>
            <person name="Thangavel G."/>
            <person name="Lux T."/>
            <person name="Neumann P."/>
            <person name="Vondrak T."/>
            <person name="Novak P."/>
            <person name="Zhang M."/>
            <person name="Costa L."/>
            <person name="Castellani M."/>
            <person name="Scott A."/>
            <person name="Toegelov H."/>
            <person name="Fuchs J."/>
            <person name="Mata-Sucre Y."/>
            <person name="Dias Y."/>
            <person name="Vanzela A.L.L."/>
            <person name="Huettel B."/>
            <person name="Almeida C.C.S."/>
            <person name="Simkova H."/>
            <person name="Souza G."/>
            <person name="Pedrosa-Harand A."/>
            <person name="Macas J."/>
            <person name="Mayer K.F.X."/>
            <person name="Houben A."/>
            <person name="Marques A."/>
        </authorList>
    </citation>
    <scope>NUCLEOTIDE SEQUENCE [LARGE SCALE GENOMIC DNA]</scope>
    <source>
        <strain evidence="5">RhyTen1mFocal</strain>
    </source>
</reference>
<feature type="region of interest" description="Disordered" evidence="3">
    <location>
        <begin position="366"/>
        <end position="403"/>
    </location>
</feature>
<dbReference type="SUPFAM" id="SSF101447">
    <property type="entry name" value="Formin homology 2 domain (FH2 domain)"/>
    <property type="match status" value="1"/>
</dbReference>
<evidence type="ECO:0008006" key="7">
    <source>
        <dbReference type="Google" id="ProtNLM"/>
    </source>
</evidence>
<feature type="coiled-coil region" evidence="2">
    <location>
        <begin position="235"/>
        <end position="311"/>
    </location>
</feature>
<protein>
    <recommendedName>
        <fullName evidence="7">Protein CHUP1, chloroplastic</fullName>
    </recommendedName>
</protein>
<feature type="compositionally biased region" description="Pro residues" evidence="3">
    <location>
        <begin position="622"/>
        <end position="654"/>
    </location>
</feature>
<feature type="chain" id="PRO_5042106626" description="Protein CHUP1, chloroplastic" evidence="4">
    <location>
        <begin position="24"/>
        <end position="940"/>
    </location>
</feature>
<evidence type="ECO:0000256" key="1">
    <source>
        <dbReference type="ARBA" id="ARBA00023054"/>
    </source>
</evidence>
<keyword evidence="1 2" id="KW-0175">Coiled coil</keyword>
<feature type="compositionally biased region" description="Low complexity" evidence="3">
    <location>
        <begin position="394"/>
        <end position="403"/>
    </location>
</feature>
<feature type="compositionally biased region" description="Basic and acidic residues" evidence="3">
    <location>
        <begin position="38"/>
        <end position="51"/>
    </location>
</feature>
<feature type="compositionally biased region" description="Low complexity" evidence="3">
    <location>
        <begin position="434"/>
        <end position="446"/>
    </location>
</feature>
<dbReference type="AlphaFoldDB" id="A0AAD5WB20"/>
<feature type="signal peptide" evidence="4">
    <location>
        <begin position="1"/>
        <end position="23"/>
    </location>
</feature>
<comment type="caution">
    <text evidence="5">The sequence shown here is derived from an EMBL/GenBank/DDBJ whole genome shotgun (WGS) entry which is preliminary data.</text>
</comment>
<proteinExistence type="predicted"/>
<dbReference type="GO" id="GO:0009707">
    <property type="term" value="C:chloroplast outer membrane"/>
    <property type="evidence" value="ECO:0007669"/>
    <property type="project" value="TreeGrafter"/>
</dbReference>
<gene>
    <name evidence="5" type="ORF">LUZ61_014426</name>
</gene>
<feature type="region of interest" description="Disordered" evidence="3">
    <location>
        <begin position="417"/>
        <end position="450"/>
    </location>
</feature>
<feature type="coiled-coil region" evidence="2">
    <location>
        <begin position="100"/>
        <end position="206"/>
    </location>
</feature>
<evidence type="ECO:0000256" key="2">
    <source>
        <dbReference type="SAM" id="Coils"/>
    </source>
</evidence>
<evidence type="ECO:0000256" key="3">
    <source>
        <dbReference type="SAM" id="MobiDB-lite"/>
    </source>
</evidence>
<dbReference type="Proteomes" id="UP001210211">
    <property type="component" value="Unassembled WGS sequence"/>
</dbReference>
<keyword evidence="6" id="KW-1185">Reference proteome</keyword>
<feature type="compositionally biased region" description="Basic and acidic residues" evidence="3">
    <location>
        <begin position="589"/>
        <end position="598"/>
    </location>
</feature>
<evidence type="ECO:0000256" key="4">
    <source>
        <dbReference type="SAM" id="SignalP"/>
    </source>
</evidence>
<dbReference type="GO" id="GO:0009902">
    <property type="term" value="P:chloroplast relocation"/>
    <property type="evidence" value="ECO:0007669"/>
    <property type="project" value="TreeGrafter"/>
</dbReference>
<name>A0AAD5WB20_9POAL</name>
<accession>A0AAD5WB20</accession>
<dbReference type="EMBL" id="JAMRDG010000002">
    <property type="protein sequence ID" value="KAJ3685262.1"/>
    <property type="molecule type" value="Genomic_DNA"/>
</dbReference>
<organism evidence="5 6">
    <name type="scientific">Rhynchospora tenuis</name>
    <dbReference type="NCBI Taxonomy" id="198213"/>
    <lineage>
        <taxon>Eukaryota</taxon>
        <taxon>Viridiplantae</taxon>
        <taxon>Streptophyta</taxon>
        <taxon>Embryophyta</taxon>
        <taxon>Tracheophyta</taxon>
        <taxon>Spermatophyta</taxon>
        <taxon>Magnoliopsida</taxon>
        <taxon>Liliopsida</taxon>
        <taxon>Poales</taxon>
        <taxon>Cyperaceae</taxon>
        <taxon>Cyperoideae</taxon>
        <taxon>Rhynchosporeae</taxon>
        <taxon>Rhynchospora</taxon>
    </lineage>
</organism>
<dbReference type="InterPro" id="IPR040265">
    <property type="entry name" value="CHUP1/IPGA1-like"/>
</dbReference>
<evidence type="ECO:0000313" key="6">
    <source>
        <dbReference type="Proteomes" id="UP001210211"/>
    </source>
</evidence>
<feature type="region of interest" description="Disordered" evidence="3">
    <location>
        <begin position="589"/>
        <end position="665"/>
    </location>
</feature>
<dbReference type="PANTHER" id="PTHR31342">
    <property type="entry name" value="PROTEIN CHUP1, CHLOROPLASTIC"/>
    <property type="match status" value="1"/>
</dbReference>
<dbReference type="PANTHER" id="PTHR31342:SF7">
    <property type="entry name" value="PROTEIN CHUP1, CHLOROPLASTIC"/>
    <property type="match status" value="1"/>
</dbReference>
<feature type="compositionally biased region" description="Low complexity" evidence="3">
    <location>
        <begin position="605"/>
        <end position="621"/>
    </location>
</feature>